<dbReference type="InterPro" id="IPR004089">
    <property type="entry name" value="MCPsignal_dom"/>
</dbReference>
<comment type="similarity">
    <text evidence="2">Belongs to the methyl-accepting chemotaxis (MCP) protein family.</text>
</comment>
<feature type="domain" description="Methyl-accepting transducer" evidence="5">
    <location>
        <begin position="417"/>
        <end position="653"/>
    </location>
</feature>
<dbReference type="Pfam" id="PF00015">
    <property type="entry name" value="MCPsignal"/>
    <property type="match status" value="1"/>
</dbReference>
<proteinExistence type="inferred from homology"/>
<feature type="transmembrane region" description="Helical" evidence="4">
    <location>
        <begin position="338"/>
        <end position="357"/>
    </location>
</feature>
<dbReference type="Gene3D" id="3.30.450.20">
    <property type="entry name" value="PAS domain"/>
    <property type="match status" value="2"/>
</dbReference>
<evidence type="ECO:0000256" key="1">
    <source>
        <dbReference type="ARBA" id="ARBA00023224"/>
    </source>
</evidence>
<reference evidence="7" key="1">
    <citation type="submission" date="2023-03" db="EMBL/GenBank/DDBJ databases">
        <title>Chitinimonas shenzhenensis gen. nov., sp. nov., a novel member of family Burkholderiaceae isolated from activated sludge collected in Shen Zhen, China.</title>
        <authorList>
            <person name="Wang X."/>
        </authorList>
    </citation>
    <scope>NUCLEOTIDE SEQUENCE</scope>
    <source>
        <strain evidence="7">DQS-5</strain>
    </source>
</reference>
<dbReference type="PANTHER" id="PTHR32089">
    <property type="entry name" value="METHYL-ACCEPTING CHEMOTAXIS PROTEIN MCPB"/>
    <property type="match status" value="1"/>
</dbReference>
<feature type="domain" description="HAMP" evidence="6">
    <location>
        <begin position="358"/>
        <end position="412"/>
    </location>
</feature>
<dbReference type="EMBL" id="JARRAF010000009">
    <property type="protein sequence ID" value="MDK2124384.1"/>
    <property type="molecule type" value="Genomic_DNA"/>
</dbReference>
<name>A0ABT7DWE4_9NEIS</name>
<dbReference type="CDD" id="cd12913">
    <property type="entry name" value="PDC1_MCP_like"/>
    <property type="match status" value="1"/>
</dbReference>
<evidence type="ECO:0000256" key="3">
    <source>
        <dbReference type="PROSITE-ProRule" id="PRU00284"/>
    </source>
</evidence>
<evidence type="ECO:0000256" key="4">
    <source>
        <dbReference type="SAM" id="Phobius"/>
    </source>
</evidence>
<accession>A0ABT7DWE4</accession>
<dbReference type="RefSeq" id="WP_284100695.1">
    <property type="nucleotide sequence ID" value="NZ_JARRAF010000009.1"/>
</dbReference>
<dbReference type="CDD" id="cd11386">
    <property type="entry name" value="MCP_signal"/>
    <property type="match status" value="1"/>
</dbReference>
<dbReference type="Pfam" id="PF00672">
    <property type="entry name" value="HAMP"/>
    <property type="match status" value="1"/>
</dbReference>
<evidence type="ECO:0000259" key="5">
    <source>
        <dbReference type="PROSITE" id="PS50111"/>
    </source>
</evidence>
<protein>
    <submittedName>
        <fullName evidence="7">Methyl-accepting chemotaxis protein</fullName>
    </submittedName>
</protein>
<comment type="caution">
    <text evidence="7">The sequence shown here is derived from an EMBL/GenBank/DDBJ whole genome shotgun (WGS) entry which is preliminary data.</text>
</comment>
<dbReference type="Pfam" id="PF22673">
    <property type="entry name" value="MCP-like_PDC_1"/>
    <property type="match status" value="1"/>
</dbReference>
<evidence type="ECO:0000313" key="7">
    <source>
        <dbReference type="EMBL" id="MDK2124384.1"/>
    </source>
</evidence>
<dbReference type="SMART" id="SM00283">
    <property type="entry name" value="MA"/>
    <property type="match status" value="1"/>
</dbReference>
<keyword evidence="4" id="KW-0812">Transmembrane</keyword>
<evidence type="ECO:0000259" key="6">
    <source>
        <dbReference type="PROSITE" id="PS50885"/>
    </source>
</evidence>
<keyword evidence="1 3" id="KW-0807">Transducer</keyword>
<organism evidence="7 8">
    <name type="scientific">Parachitinimonas caeni</name>
    <dbReference type="NCBI Taxonomy" id="3031301"/>
    <lineage>
        <taxon>Bacteria</taxon>
        <taxon>Pseudomonadati</taxon>
        <taxon>Pseudomonadota</taxon>
        <taxon>Betaproteobacteria</taxon>
        <taxon>Neisseriales</taxon>
        <taxon>Chitinibacteraceae</taxon>
        <taxon>Parachitinimonas</taxon>
    </lineage>
</organism>
<evidence type="ECO:0000313" key="8">
    <source>
        <dbReference type="Proteomes" id="UP001172778"/>
    </source>
</evidence>
<dbReference type="SMART" id="SM00304">
    <property type="entry name" value="HAMP"/>
    <property type="match status" value="1"/>
</dbReference>
<dbReference type="PROSITE" id="PS50111">
    <property type="entry name" value="CHEMOTAXIS_TRANSDUC_2"/>
    <property type="match status" value="1"/>
</dbReference>
<evidence type="ECO:0000256" key="2">
    <source>
        <dbReference type="ARBA" id="ARBA00029447"/>
    </source>
</evidence>
<gene>
    <name evidence="7" type="ORF">PZA18_10005</name>
</gene>
<sequence>MLPSWQLRTKVLVAAALAVLAGFTLMITVIAQSIYSSAEAIGLARAQEQADAFAQRVSDRFEQGFMLPRTVAQSVVGMQSATLPDRKILTAMVSNVLANTPGATGMWMLWEPNALDGKDADFVQDWPLHDPSGRFTPYLTRSPDGKVQVEPMMDDNERKKAEPFRQNPAGYKPSYEESGWGDFYKVPKERGKETVTEPFPYEVLGKKVLMSSLAVPIRANDGKFLGIAAVDLPMNTLQAELSQLKPFGVGHLTLISSGGNYVVNLDPAKIGKALDAASTPPNLMQTMQAGQSMQTDNGSSLEVWKSIKVGRGDQYWMLGVNIPKSAITDSAAAARNKAIGVGAIATALIVLVIGILLTTLTRPLAHLATTMEALATGEGDLTRRLAVNSQDEIGRTSQAFNQFMARLRDMFVQVRQESEAVGRAAHHLAQSATQVESSSDEQTEAATSTAAAVEQVTVSIQHIAATARDFEASARQTGEATREGRQLVEKVASEIDLVHRNVDTLAAAMSSLSQQSAQVDNILRAIKDIAEQTNLLALNAAIEAARAGEQGRGFAVVADEVRKLAARTAEATIEIGQIVNQIQKEIGSADSSVKLTRNSISNSVAISHEAASAIGGVGQATEKLVNNIGEIADSTREQAAASTDIARNVEKISVMAQSNRDVVASVSVDVDTLGKLSTSLTQLVARFKT</sequence>
<dbReference type="Gene3D" id="1.10.287.950">
    <property type="entry name" value="Methyl-accepting chemotaxis protein"/>
    <property type="match status" value="1"/>
</dbReference>
<dbReference type="Proteomes" id="UP001172778">
    <property type="component" value="Unassembled WGS sequence"/>
</dbReference>
<keyword evidence="4" id="KW-0472">Membrane</keyword>
<dbReference type="InterPro" id="IPR003660">
    <property type="entry name" value="HAMP_dom"/>
</dbReference>
<dbReference type="PANTHER" id="PTHR32089:SF112">
    <property type="entry name" value="LYSOZYME-LIKE PROTEIN-RELATED"/>
    <property type="match status" value="1"/>
</dbReference>
<dbReference type="PROSITE" id="PS50885">
    <property type="entry name" value="HAMP"/>
    <property type="match status" value="1"/>
</dbReference>
<dbReference type="SUPFAM" id="SSF58104">
    <property type="entry name" value="Methyl-accepting chemotaxis protein (MCP) signaling domain"/>
    <property type="match status" value="1"/>
</dbReference>
<dbReference type="CDD" id="cd06225">
    <property type="entry name" value="HAMP"/>
    <property type="match status" value="1"/>
</dbReference>
<keyword evidence="8" id="KW-1185">Reference proteome</keyword>
<keyword evidence="4" id="KW-1133">Transmembrane helix</keyword>